<sequence length="177" mass="19883">SITELKHIKAVKEPWRCSSRFKALKEMLQTNCHLDKMASARHHFMTHGMMEGTTLTYTAKMLRGERPEPPNPPTEDDDEDHRPSPGPRVLSSVELARTAERGYPRNVNDLTTFIGQPKFPELIRRFLFDQLNPNSEIPSSAIALDDLPYFTGSVSVFHSAVARFYAPSDLCGAGGMH</sequence>
<keyword evidence="3" id="KW-1185">Reference proteome</keyword>
<dbReference type="EMBL" id="KL197796">
    <property type="protein sequence ID" value="KDQ49176.1"/>
    <property type="molecule type" value="Genomic_DNA"/>
</dbReference>
<reference evidence="3" key="1">
    <citation type="journal article" date="2014" name="Proc. Natl. Acad. Sci. U.S.A.">
        <title>Extensive sampling of basidiomycete genomes demonstrates inadequacy of the white-rot/brown-rot paradigm for wood decay fungi.</title>
        <authorList>
            <person name="Riley R."/>
            <person name="Salamov A.A."/>
            <person name="Brown D.W."/>
            <person name="Nagy L.G."/>
            <person name="Floudas D."/>
            <person name="Held B.W."/>
            <person name="Levasseur A."/>
            <person name="Lombard V."/>
            <person name="Morin E."/>
            <person name="Otillar R."/>
            <person name="Lindquist E.A."/>
            <person name="Sun H."/>
            <person name="LaButti K.M."/>
            <person name="Schmutz J."/>
            <person name="Jabbour D."/>
            <person name="Luo H."/>
            <person name="Baker S.E."/>
            <person name="Pisabarro A.G."/>
            <person name="Walton J.D."/>
            <person name="Blanchette R.A."/>
            <person name="Henrissat B."/>
            <person name="Martin F."/>
            <person name="Cullen D."/>
            <person name="Hibbett D.S."/>
            <person name="Grigoriev I.V."/>
        </authorList>
    </citation>
    <scope>NUCLEOTIDE SEQUENCE [LARGE SCALE GENOMIC DNA]</scope>
    <source>
        <strain evidence="3">MUCL 33604</strain>
    </source>
</reference>
<feature type="region of interest" description="Disordered" evidence="1">
    <location>
        <begin position="63"/>
        <end position="89"/>
    </location>
</feature>
<accession>A0A067PFA7</accession>
<name>A0A067PFA7_9AGAM</name>
<feature type="non-terminal residue" evidence="2">
    <location>
        <position position="177"/>
    </location>
</feature>
<dbReference type="OrthoDB" id="3199698at2759"/>
<proteinExistence type="predicted"/>
<dbReference type="AlphaFoldDB" id="A0A067PFA7"/>
<evidence type="ECO:0000256" key="1">
    <source>
        <dbReference type="SAM" id="MobiDB-lite"/>
    </source>
</evidence>
<evidence type="ECO:0000313" key="2">
    <source>
        <dbReference type="EMBL" id="KDQ49176.1"/>
    </source>
</evidence>
<protein>
    <submittedName>
        <fullName evidence="2">Uncharacterized protein</fullName>
    </submittedName>
</protein>
<organism evidence="2 3">
    <name type="scientific">Jaapia argillacea MUCL 33604</name>
    <dbReference type="NCBI Taxonomy" id="933084"/>
    <lineage>
        <taxon>Eukaryota</taxon>
        <taxon>Fungi</taxon>
        <taxon>Dikarya</taxon>
        <taxon>Basidiomycota</taxon>
        <taxon>Agaricomycotina</taxon>
        <taxon>Agaricomycetes</taxon>
        <taxon>Agaricomycetidae</taxon>
        <taxon>Jaapiales</taxon>
        <taxon>Jaapiaceae</taxon>
        <taxon>Jaapia</taxon>
    </lineage>
</organism>
<dbReference type="InParanoid" id="A0A067PFA7"/>
<gene>
    <name evidence="2" type="ORF">JAAARDRAFT_88377</name>
</gene>
<dbReference type="HOGENOM" id="CLU_1521377_0_0_1"/>
<feature type="non-terminal residue" evidence="2">
    <location>
        <position position="1"/>
    </location>
</feature>
<dbReference type="Proteomes" id="UP000027265">
    <property type="component" value="Unassembled WGS sequence"/>
</dbReference>
<evidence type="ECO:0000313" key="3">
    <source>
        <dbReference type="Proteomes" id="UP000027265"/>
    </source>
</evidence>